<sequence length="85" mass="9522">MSFTHARFQSTSENESGKYGGLPAPLIEFAPSKALKRLVLGGTFKPHKHMDIKSISVLRFDPEKSSLVKQVLKGLFGVFRAIFNW</sequence>
<organism evidence="2 3">
    <name type="scientific">Phycomyces blakesleeanus (strain ATCC 8743b / DSM 1359 / FGSC 10004 / NBRC 33097 / NRRL 1555)</name>
    <dbReference type="NCBI Taxonomy" id="763407"/>
    <lineage>
        <taxon>Eukaryota</taxon>
        <taxon>Fungi</taxon>
        <taxon>Fungi incertae sedis</taxon>
        <taxon>Mucoromycota</taxon>
        <taxon>Mucoromycotina</taxon>
        <taxon>Mucoromycetes</taxon>
        <taxon>Mucorales</taxon>
        <taxon>Phycomycetaceae</taxon>
        <taxon>Phycomyces</taxon>
    </lineage>
</organism>
<dbReference type="Proteomes" id="UP000077315">
    <property type="component" value="Unassembled WGS sequence"/>
</dbReference>
<evidence type="ECO:0000313" key="2">
    <source>
        <dbReference type="EMBL" id="OAD73805.1"/>
    </source>
</evidence>
<keyword evidence="3" id="KW-1185">Reference proteome</keyword>
<accession>A0A162XBX0</accession>
<evidence type="ECO:0000313" key="3">
    <source>
        <dbReference type="Proteomes" id="UP000077315"/>
    </source>
</evidence>
<feature type="region of interest" description="Disordered" evidence="1">
    <location>
        <begin position="1"/>
        <end position="21"/>
    </location>
</feature>
<dbReference type="RefSeq" id="XP_018291845.1">
    <property type="nucleotide sequence ID" value="XM_018431403.1"/>
</dbReference>
<evidence type="ECO:0000256" key="1">
    <source>
        <dbReference type="SAM" id="MobiDB-lite"/>
    </source>
</evidence>
<feature type="compositionally biased region" description="Polar residues" evidence="1">
    <location>
        <begin position="1"/>
        <end position="14"/>
    </location>
</feature>
<dbReference type="AlphaFoldDB" id="A0A162XBX0"/>
<reference evidence="3" key="1">
    <citation type="submission" date="2015-06" db="EMBL/GenBank/DDBJ databases">
        <title>Expansion of signal transduction pathways in fungi by whole-genome duplication.</title>
        <authorList>
            <consortium name="DOE Joint Genome Institute"/>
            <person name="Corrochano L.M."/>
            <person name="Kuo A."/>
            <person name="Marcet-Houben M."/>
            <person name="Polaino S."/>
            <person name="Salamov A."/>
            <person name="Villalobos J.M."/>
            <person name="Alvarez M.I."/>
            <person name="Avalos J."/>
            <person name="Benito E.P."/>
            <person name="Benoit I."/>
            <person name="Burger G."/>
            <person name="Camino L.P."/>
            <person name="Canovas D."/>
            <person name="Cerda-Olmedo E."/>
            <person name="Cheng J.-F."/>
            <person name="Dominguez A."/>
            <person name="Elias M."/>
            <person name="Eslava A.P."/>
            <person name="Glaser F."/>
            <person name="Grimwood J."/>
            <person name="Gutierrez G."/>
            <person name="Heitman J."/>
            <person name="Henrissat B."/>
            <person name="Iturriaga E.A."/>
            <person name="Lang B.F."/>
            <person name="Lavin J.L."/>
            <person name="Lee S."/>
            <person name="Li W."/>
            <person name="Lindquist E."/>
            <person name="Lopez-Garcia S."/>
            <person name="Luque E.M."/>
            <person name="Marcos A.T."/>
            <person name="Martin J."/>
            <person name="McCluskey K."/>
            <person name="Medina H.R."/>
            <person name="Miralles-Duran A."/>
            <person name="Miyazaki A."/>
            <person name="Munoz-Torres E."/>
            <person name="Oguiza J.A."/>
            <person name="Ohm R."/>
            <person name="Olmedo M."/>
            <person name="Orejas M."/>
            <person name="Ortiz-Castellanos L."/>
            <person name="Pisabarro A.G."/>
            <person name="Rodriguez-Romero J."/>
            <person name="Ruiz-Herrera J."/>
            <person name="Ruiz-Vazquez R."/>
            <person name="Sanz C."/>
            <person name="Schackwitz W."/>
            <person name="Schmutz J."/>
            <person name="Shahriari M."/>
            <person name="Shelest E."/>
            <person name="Silva-Franco F."/>
            <person name="Soanes D."/>
            <person name="Syed K."/>
            <person name="Tagua V.G."/>
            <person name="Talbot N.J."/>
            <person name="Thon M."/>
            <person name="De vries R.P."/>
            <person name="Wiebenga A."/>
            <person name="Yadav J.S."/>
            <person name="Braun E.L."/>
            <person name="Baker S."/>
            <person name="Garre V."/>
            <person name="Horwitz B."/>
            <person name="Torres-Martinez S."/>
            <person name="Idnurm A."/>
            <person name="Herrera-Estrella A."/>
            <person name="Gabaldon T."/>
            <person name="Grigoriev I.V."/>
        </authorList>
    </citation>
    <scope>NUCLEOTIDE SEQUENCE [LARGE SCALE GENOMIC DNA]</scope>
    <source>
        <strain evidence="3">NRRL 1555(-)</strain>
    </source>
</reference>
<dbReference type="VEuPathDB" id="FungiDB:PHYBLDRAFT_145276"/>
<protein>
    <submittedName>
        <fullName evidence="2">Uncharacterized protein</fullName>
    </submittedName>
</protein>
<proteinExistence type="predicted"/>
<name>A0A162XBX0_PHYB8</name>
<dbReference type="GeneID" id="28992309"/>
<dbReference type="EMBL" id="KV440980">
    <property type="protein sequence ID" value="OAD73805.1"/>
    <property type="molecule type" value="Genomic_DNA"/>
</dbReference>
<dbReference type="InParanoid" id="A0A162XBX0"/>
<gene>
    <name evidence="2" type="ORF">PHYBLDRAFT_145276</name>
</gene>